<dbReference type="AlphaFoldDB" id="A0A9W8LQS4"/>
<dbReference type="SMART" id="SM01052">
    <property type="entry name" value="CAP_GLY"/>
    <property type="match status" value="1"/>
</dbReference>
<dbReference type="Gene3D" id="2.30.30.190">
    <property type="entry name" value="CAP Gly-rich-like domain"/>
    <property type="match status" value="1"/>
</dbReference>
<dbReference type="SUPFAM" id="SSF74924">
    <property type="entry name" value="Cap-Gly domain"/>
    <property type="match status" value="1"/>
</dbReference>
<keyword evidence="2" id="KW-0677">Repeat</keyword>
<evidence type="ECO:0000256" key="2">
    <source>
        <dbReference type="ARBA" id="ARBA00022737"/>
    </source>
</evidence>
<dbReference type="SUPFAM" id="SSF52047">
    <property type="entry name" value="RNI-like"/>
    <property type="match status" value="1"/>
</dbReference>
<dbReference type="OrthoDB" id="5273213at2759"/>
<dbReference type="PANTHER" id="PTHR24366">
    <property type="entry name" value="IG(IMMUNOGLOBULIN) AND LRR(LEUCINE RICH REPEAT) DOMAINS"/>
    <property type="match status" value="1"/>
</dbReference>
<evidence type="ECO:0000259" key="3">
    <source>
        <dbReference type="PROSITE" id="PS50245"/>
    </source>
</evidence>
<dbReference type="InterPro" id="IPR032675">
    <property type="entry name" value="LRR_dom_sf"/>
</dbReference>
<accession>A0A9W8LQS4</accession>
<dbReference type="EMBL" id="JANBUO010002144">
    <property type="protein sequence ID" value="KAJ2795592.1"/>
    <property type="molecule type" value="Genomic_DNA"/>
</dbReference>
<gene>
    <name evidence="4" type="ORF">H4R20_005827</name>
</gene>
<keyword evidence="5" id="KW-1185">Reference proteome</keyword>
<feature type="domain" description="CAP-Gly" evidence="3">
    <location>
        <begin position="23"/>
        <end position="68"/>
    </location>
</feature>
<comment type="caution">
    <text evidence="4">The sequence shown here is derived from an EMBL/GenBank/DDBJ whole genome shotgun (WGS) entry which is preliminary data.</text>
</comment>
<evidence type="ECO:0000313" key="4">
    <source>
        <dbReference type="EMBL" id="KAJ2795592.1"/>
    </source>
</evidence>
<dbReference type="PROSITE" id="PS50245">
    <property type="entry name" value="CAP_GLY_2"/>
    <property type="match status" value="1"/>
</dbReference>
<feature type="non-terminal residue" evidence="4">
    <location>
        <position position="313"/>
    </location>
</feature>
<protein>
    <recommendedName>
        <fullName evidence="3">CAP-Gly domain-containing protein</fullName>
    </recommendedName>
</protein>
<dbReference type="InterPro" id="IPR001611">
    <property type="entry name" value="Leu-rich_rpt"/>
</dbReference>
<name>A0A9W8LQS4_9FUNG</name>
<dbReference type="Pfam" id="PF12799">
    <property type="entry name" value="LRR_4"/>
    <property type="match status" value="1"/>
</dbReference>
<evidence type="ECO:0000313" key="5">
    <source>
        <dbReference type="Proteomes" id="UP001140094"/>
    </source>
</evidence>
<sequence>METELIGRWLTIDGHSGIVRYVGPVAGTTGTWLGVEWATSGRGKHNGTKDNHQYFICKRQQNNGSFIRNIQRINWGQTLLSAAHYRYIADSNELECYPKTIDGNRRGKIEAVGFDKVARYQADFSHMEVLGLDMLQVYGAAPNELAAFLNLHTLSLAGNFLTQWQTVEDILNQLPNGHLSTLDISANPWDMPLDIPPEPNARFSVGWMKINNSPSLTWADACRMAVRLGFRSLSFGWSELVTTDTTATTTLALEELHLEHNQLTKLPSLECLPQLKYLDISSNPIDQITAASVQPSKHCRLETLNIRGTQIAS</sequence>
<dbReference type="InterPro" id="IPR036859">
    <property type="entry name" value="CAP-Gly_dom_sf"/>
</dbReference>
<organism evidence="4 5">
    <name type="scientific">Coemansia guatemalensis</name>
    <dbReference type="NCBI Taxonomy" id="2761395"/>
    <lineage>
        <taxon>Eukaryota</taxon>
        <taxon>Fungi</taxon>
        <taxon>Fungi incertae sedis</taxon>
        <taxon>Zoopagomycota</taxon>
        <taxon>Kickxellomycotina</taxon>
        <taxon>Kickxellomycetes</taxon>
        <taxon>Kickxellales</taxon>
        <taxon>Kickxellaceae</taxon>
        <taxon>Coemansia</taxon>
    </lineage>
</organism>
<dbReference type="PROSITE" id="PS51450">
    <property type="entry name" value="LRR"/>
    <property type="match status" value="1"/>
</dbReference>
<dbReference type="InterPro" id="IPR000938">
    <property type="entry name" value="CAP-Gly_domain"/>
</dbReference>
<proteinExistence type="predicted"/>
<dbReference type="Pfam" id="PF01302">
    <property type="entry name" value="CAP_GLY"/>
    <property type="match status" value="1"/>
</dbReference>
<dbReference type="Gene3D" id="3.80.10.10">
    <property type="entry name" value="Ribonuclease Inhibitor"/>
    <property type="match status" value="2"/>
</dbReference>
<evidence type="ECO:0000256" key="1">
    <source>
        <dbReference type="ARBA" id="ARBA00022614"/>
    </source>
</evidence>
<dbReference type="PANTHER" id="PTHR24366:SF96">
    <property type="entry name" value="LEUCINE RICH REPEAT CONTAINING 53"/>
    <property type="match status" value="1"/>
</dbReference>
<dbReference type="Proteomes" id="UP001140094">
    <property type="component" value="Unassembled WGS sequence"/>
</dbReference>
<keyword evidence="1" id="KW-0433">Leucine-rich repeat</keyword>
<dbReference type="InterPro" id="IPR025875">
    <property type="entry name" value="Leu-rich_rpt_4"/>
</dbReference>
<reference evidence="4" key="1">
    <citation type="submission" date="2022-07" db="EMBL/GenBank/DDBJ databases">
        <title>Phylogenomic reconstructions and comparative analyses of Kickxellomycotina fungi.</title>
        <authorList>
            <person name="Reynolds N.K."/>
            <person name="Stajich J.E."/>
            <person name="Barry K."/>
            <person name="Grigoriev I.V."/>
            <person name="Crous P."/>
            <person name="Smith M.E."/>
        </authorList>
    </citation>
    <scope>NUCLEOTIDE SEQUENCE</scope>
    <source>
        <strain evidence="4">NRRL 1565</strain>
    </source>
</reference>